<feature type="region of interest" description="Disordered" evidence="1">
    <location>
        <begin position="189"/>
        <end position="228"/>
    </location>
</feature>
<feature type="compositionally biased region" description="Polar residues" evidence="1">
    <location>
        <begin position="192"/>
        <end position="203"/>
    </location>
</feature>
<organism evidence="2">
    <name type="scientific">Chromera velia CCMP2878</name>
    <dbReference type="NCBI Taxonomy" id="1169474"/>
    <lineage>
        <taxon>Eukaryota</taxon>
        <taxon>Sar</taxon>
        <taxon>Alveolata</taxon>
        <taxon>Colpodellida</taxon>
        <taxon>Chromeraceae</taxon>
        <taxon>Chromera</taxon>
    </lineage>
</organism>
<proteinExistence type="predicted"/>
<feature type="compositionally biased region" description="Low complexity" evidence="1">
    <location>
        <begin position="214"/>
        <end position="225"/>
    </location>
</feature>
<gene>
    <name evidence="2" type="ORF">Cvel_34617</name>
</gene>
<dbReference type="VEuPathDB" id="CryptoDB:Cvel_34617"/>
<sequence>MDVSGGGRGGLPLNSKNSLLHVSPLPPPNLSPVHSVWLNVPLISNHLAPLLGKHASLTLRFVCRACGASCTRAFATCETETKAFACPQSGSIRLLLWLADGFSTCPSLPWDRLAFECAESRRVDLVRLVLFGNSPRRQICALKSSSRVSLPSVLDVFLGLKFQRALQGAISSGDSATLWDVWCLHEDGKGGDTTQEGGPNTRAQAADGPRHALPNPSSSSPSTSPAGGIQMIQHIDRDTDASLGGMGGVPRVGALPSLLSRPGRLPRAELFRWLRHLGLRALRSLQPGVLRWLHRNCVLQYTREDVRRSLQVLDHATVSAVEEDELYAPLMKDFAHFLPVGASGGQRRAPPLSLRVAFAFLSGDAERVRQFLQSQSHENSEVAFRSKAKKLLRLAASGGFPSVVEVTLEWVRLRAQELGAQLGEEEGEEEGQGEGGPLAGGLVGAAAVILGQICADPSVIRAAASEGKGEVLGVLFDPLSGGGHPPFFAGARSLKVRREACS</sequence>
<evidence type="ECO:0000313" key="2">
    <source>
        <dbReference type="EMBL" id="CEM50632.1"/>
    </source>
</evidence>
<name>A0A0G4I1D1_9ALVE</name>
<accession>A0A0G4I1D1</accession>
<dbReference type="AlphaFoldDB" id="A0A0G4I1D1"/>
<reference evidence="2" key="1">
    <citation type="submission" date="2014-11" db="EMBL/GenBank/DDBJ databases">
        <authorList>
            <person name="Otto D Thomas"/>
            <person name="Naeem Raeece"/>
        </authorList>
    </citation>
    <scope>NUCLEOTIDE SEQUENCE</scope>
</reference>
<evidence type="ECO:0000256" key="1">
    <source>
        <dbReference type="SAM" id="MobiDB-lite"/>
    </source>
</evidence>
<dbReference type="EMBL" id="CDMZ01004709">
    <property type="protein sequence ID" value="CEM50632.1"/>
    <property type="molecule type" value="Genomic_DNA"/>
</dbReference>
<protein>
    <submittedName>
        <fullName evidence="2">Uncharacterized protein</fullName>
    </submittedName>
</protein>